<evidence type="ECO:0000313" key="1">
    <source>
        <dbReference type="EMBL" id="BAV88977.1"/>
    </source>
</evidence>
<evidence type="ECO:0008006" key="3">
    <source>
        <dbReference type="Google" id="ProtNLM"/>
    </source>
</evidence>
<dbReference type="NCBIfam" id="NF033493">
    <property type="entry name" value="MetS_like_NSS"/>
    <property type="match status" value="1"/>
</dbReference>
<sequence>MSGAAIAMMIVAILIIWGGLGFALLNLYKHPETDTGDSDEVPARSGTEGTSAAS</sequence>
<name>A0A2Z5R2J0_9MICC</name>
<dbReference type="GeneID" id="93862331"/>
<dbReference type="Proteomes" id="UP000250241">
    <property type="component" value="Chromosome"/>
</dbReference>
<gene>
    <name evidence="1" type="ORF">RA11412_2678</name>
</gene>
<dbReference type="InterPro" id="IPR031596">
    <property type="entry name" value="MaAIMP_sms"/>
</dbReference>
<keyword evidence="2" id="KW-1185">Reference proteome</keyword>
<organism evidence="1 2">
    <name type="scientific">Rothia aeria</name>
    <dbReference type="NCBI Taxonomy" id="172042"/>
    <lineage>
        <taxon>Bacteria</taxon>
        <taxon>Bacillati</taxon>
        <taxon>Actinomycetota</taxon>
        <taxon>Actinomycetes</taxon>
        <taxon>Micrococcales</taxon>
        <taxon>Micrococcaceae</taxon>
        <taxon>Rothia</taxon>
    </lineage>
</organism>
<protein>
    <recommendedName>
        <fullName evidence="3">Methionine/alanine importer small subunit</fullName>
    </recommendedName>
</protein>
<dbReference type="KEGG" id="raj:RA11412_2678"/>
<reference evidence="1 2" key="1">
    <citation type="submission" date="2016-10" db="EMBL/GenBank/DDBJ databases">
        <title>Genome sequence of Rothia aeria strain JCM11412.</title>
        <authorList>
            <person name="Nambu T."/>
        </authorList>
    </citation>
    <scope>NUCLEOTIDE SEQUENCE [LARGE SCALE GENOMIC DNA]</scope>
    <source>
        <strain evidence="1 2">JCM 11412</strain>
    </source>
</reference>
<dbReference type="RefSeq" id="WP_128088089.1">
    <property type="nucleotide sequence ID" value="NZ_CP068102.1"/>
</dbReference>
<dbReference type="Pfam" id="PF16951">
    <property type="entry name" value="MaAIMP_sms"/>
    <property type="match status" value="1"/>
</dbReference>
<dbReference type="EMBL" id="AP017895">
    <property type="protein sequence ID" value="BAV88977.1"/>
    <property type="molecule type" value="Genomic_DNA"/>
</dbReference>
<proteinExistence type="predicted"/>
<accession>A0A2Z5R2J0</accession>
<evidence type="ECO:0000313" key="2">
    <source>
        <dbReference type="Proteomes" id="UP000250241"/>
    </source>
</evidence>
<dbReference type="AlphaFoldDB" id="A0A2Z5R2J0"/>